<organism evidence="2 3">
    <name type="scientific">Stachybotrys chartarum (strain CBS 109288 / IBT 7711)</name>
    <name type="common">Toxic black mold</name>
    <name type="synonym">Stilbospora chartarum</name>
    <dbReference type="NCBI Taxonomy" id="1280523"/>
    <lineage>
        <taxon>Eukaryota</taxon>
        <taxon>Fungi</taxon>
        <taxon>Dikarya</taxon>
        <taxon>Ascomycota</taxon>
        <taxon>Pezizomycotina</taxon>
        <taxon>Sordariomycetes</taxon>
        <taxon>Hypocreomycetidae</taxon>
        <taxon>Hypocreales</taxon>
        <taxon>Stachybotryaceae</taxon>
        <taxon>Stachybotrys</taxon>
    </lineage>
</organism>
<proteinExistence type="predicted"/>
<dbReference type="InterPro" id="IPR032710">
    <property type="entry name" value="NTF2-like_dom_sf"/>
</dbReference>
<dbReference type="Pfam" id="PF13577">
    <property type="entry name" value="SnoaL_4"/>
    <property type="match status" value="1"/>
</dbReference>
<dbReference type="OrthoDB" id="2148716at2759"/>
<dbReference type="Proteomes" id="UP000028045">
    <property type="component" value="Unassembled WGS sequence"/>
</dbReference>
<evidence type="ECO:0000259" key="1">
    <source>
        <dbReference type="Pfam" id="PF13577"/>
    </source>
</evidence>
<dbReference type="InterPro" id="IPR037401">
    <property type="entry name" value="SnoaL-like"/>
</dbReference>
<dbReference type="Gene3D" id="3.10.450.50">
    <property type="match status" value="1"/>
</dbReference>
<dbReference type="SUPFAM" id="SSF54427">
    <property type="entry name" value="NTF2-like"/>
    <property type="match status" value="1"/>
</dbReference>
<keyword evidence="3" id="KW-1185">Reference proteome</keyword>
<dbReference type="HOGENOM" id="CLU_106738_1_0_1"/>
<protein>
    <recommendedName>
        <fullName evidence="1">SnoaL-like domain-containing protein</fullName>
    </recommendedName>
</protein>
<dbReference type="AlphaFoldDB" id="A0A084AEX9"/>
<sequence>MAQSSPHILTSLTTREAIIDALGRALSGVDRNDVDLFNSAWAGSEASFEIDDGEKKVLPSLDFIRTHVFDKVGPMDTTHSVSNIRVRVDDGAAVASFTACSMAQHCPPGRGKEPNGPKYLVAGEYSADVIKDNEDGVWKLRKCALKVSWVQGDLSVMQGE</sequence>
<name>A0A084AEX9_STACB</name>
<evidence type="ECO:0000313" key="2">
    <source>
        <dbReference type="EMBL" id="KEY63858.1"/>
    </source>
</evidence>
<accession>A0A084AEX9</accession>
<evidence type="ECO:0000313" key="3">
    <source>
        <dbReference type="Proteomes" id="UP000028045"/>
    </source>
</evidence>
<gene>
    <name evidence="2" type="ORF">S7711_10045</name>
</gene>
<reference evidence="2 3" key="1">
    <citation type="journal article" date="2014" name="BMC Genomics">
        <title>Comparative genome sequencing reveals chemotype-specific gene clusters in the toxigenic black mold Stachybotrys.</title>
        <authorList>
            <person name="Semeiks J."/>
            <person name="Borek D."/>
            <person name="Otwinowski Z."/>
            <person name="Grishin N.V."/>
        </authorList>
    </citation>
    <scope>NUCLEOTIDE SEQUENCE [LARGE SCALE GENOMIC DNA]</scope>
    <source>
        <strain evidence="3">CBS 109288 / IBT 7711</strain>
    </source>
</reference>
<dbReference type="EMBL" id="KL649651">
    <property type="protein sequence ID" value="KEY63858.1"/>
    <property type="molecule type" value="Genomic_DNA"/>
</dbReference>
<feature type="domain" description="SnoaL-like" evidence="1">
    <location>
        <begin position="11"/>
        <end position="143"/>
    </location>
</feature>